<evidence type="ECO:0000256" key="9">
    <source>
        <dbReference type="ARBA" id="ARBA00023102"/>
    </source>
</evidence>
<name>F0RZ36_SPHGB</name>
<comment type="catalytic activity">
    <reaction evidence="12">
        <text>(6R)-5,10-methenyltetrahydrofolate + H2O = (6R)-10-formyltetrahydrofolate + H(+)</text>
        <dbReference type="Rhea" id="RHEA:23700"/>
        <dbReference type="ChEBI" id="CHEBI:15377"/>
        <dbReference type="ChEBI" id="CHEBI:15378"/>
        <dbReference type="ChEBI" id="CHEBI:57455"/>
        <dbReference type="ChEBI" id="CHEBI:195366"/>
        <dbReference type="EC" id="3.5.4.9"/>
    </reaction>
</comment>
<dbReference type="GO" id="GO:0004488">
    <property type="term" value="F:methylenetetrahydrofolate dehydrogenase (NADP+) activity"/>
    <property type="evidence" value="ECO:0007669"/>
    <property type="project" value="UniProtKB-UniRule"/>
</dbReference>
<comment type="caution">
    <text evidence="12">Lacks conserved residue(s) required for the propagation of feature annotation.</text>
</comment>
<dbReference type="InterPro" id="IPR020867">
    <property type="entry name" value="THF_DH/CycHdrlase_CS"/>
</dbReference>
<dbReference type="Pfam" id="PF00763">
    <property type="entry name" value="THF_DHG_CYH"/>
    <property type="match status" value="1"/>
</dbReference>
<dbReference type="EMBL" id="CP002541">
    <property type="protein sequence ID" value="ADY13243.1"/>
    <property type="molecule type" value="Genomic_DNA"/>
</dbReference>
<dbReference type="PRINTS" id="PR00085">
    <property type="entry name" value="THFDHDRGNASE"/>
</dbReference>
<dbReference type="Proteomes" id="UP000008466">
    <property type="component" value="Chromosome"/>
</dbReference>
<dbReference type="GO" id="GO:0035999">
    <property type="term" value="P:tetrahydrofolate interconversion"/>
    <property type="evidence" value="ECO:0007669"/>
    <property type="project" value="UniProtKB-UniRule"/>
</dbReference>
<gene>
    <name evidence="12" type="primary">folD</name>
    <name evidence="15" type="ordered locus">SpiBuddy_1418</name>
</gene>
<accession>F0RZ36</accession>
<dbReference type="CDD" id="cd01080">
    <property type="entry name" value="NAD_bind_m-THF_DH_Cyclohyd"/>
    <property type="match status" value="1"/>
</dbReference>
<keyword evidence="7 12" id="KW-0521">NADP</keyword>
<evidence type="ECO:0000256" key="12">
    <source>
        <dbReference type="HAMAP-Rule" id="MF_01576"/>
    </source>
</evidence>
<sequence length="294" mass="31949">MQILTGKEVAEKVYETLQSDCNAFVEKYGFPPTLAVVLVGNDPASQSYVQGKKQACLSLGFGHRDYHLAQTTSQKELLDLIHELNEDKTVHGILVQMPLPAHLDADTVIQNIKVEKDVDGFHPQNVGNLLIGKHGFVSCTPLGVLQILDYYGIPVEGKHVVVLGRSNIVGKPMASLLMQKGRDATVTVCHSKTENLTSITVQADILIAAIGKPLFVTESMVKEGCIVIDVGINRVEDASRKRGYRLVGDVDYEHVSPHCKAITPVPGGVGVMTIAMLMKNTMQAALQLAQKETQ</sequence>
<evidence type="ECO:0000256" key="11">
    <source>
        <dbReference type="ARBA" id="ARBA00023268"/>
    </source>
</evidence>
<dbReference type="InterPro" id="IPR020630">
    <property type="entry name" value="THF_DH/CycHdrlase_cat_dom"/>
</dbReference>
<proteinExistence type="inferred from homology"/>
<dbReference type="SUPFAM" id="SSF51735">
    <property type="entry name" value="NAD(P)-binding Rossmann-fold domains"/>
    <property type="match status" value="1"/>
</dbReference>
<dbReference type="SUPFAM" id="SSF53223">
    <property type="entry name" value="Aminoacid dehydrogenase-like, N-terminal domain"/>
    <property type="match status" value="1"/>
</dbReference>
<comment type="catalytic activity">
    <reaction evidence="12">
        <text>(6R)-5,10-methylene-5,6,7,8-tetrahydrofolate + NADP(+) = (6R)-5,10-methenyltetrahydrofolate + NADPH</text>
        <dbReference type="Rhea" id="RHEA:22812"/>
        <dbReference type="ChEBI" id="CHEBI:15636"/>
        <dbReference type="ChEBI" id="CHEBI:57455"/>
        <dbReference type="ChEBI" id="CHEBI:57783"/>
        <dbReference type="ChEBI" id="CHEBI:58349"/>
        <dbReference type="EC" id="1.5.1.5"/>
    </reaction>
</comment>
<dbReference type="FunFam" id="3.40.50.10860:FF:000005">
    <property type="entry name" value="C-1-tetrahydrofolate synthase, cytoplasmic, putative"/>
    <property type="match status" value="1"/>
</dbReference>
<feature type="domain" description="Tetrahydrofolate dehydrogenase/cyclohydrolase catalytic" evidence="13">
    <location>
        <begin position="4"/>
        <end position="119"/>
    </location>
</feature>
<dbReference type="HOGENOM" id="CLU_034045_2_1_12"/>
<dbReference type="STRING" id="158189.SpiBuddy_1418"/>
<dbReference type="PROSITE" id="PS00766">
    <property type="entry name" value="THF_DHG_CYH_1"/>
    <property type="match status" value="1"/>
</dbReference>
<keyword evidence="3 12" id="KW-0554">One-carbon metabolism</keyword>
<dbReference type="GO" id="GO:0006164">
    <property type="term" value="P:purine nucleotide biosynthetic process"/>
    <property type="evidence" value="ECO:0007669"/>
    <property type="project" value="UniProtKB-KW"/>
</dbReference>
<dbReference type="HAMAP" id="MF_01576">
    <property type="entry name" value="THF_DHG_CYH"/>
    <property type="match status" value="1"/>
</dbReference>
<dbReference type="InterPro" id="IPR036291">
    <property type="entry name" value="NAD(P)-bd_dom_sf"/>
</dbReference>
<evidence type="ECO:0000259" key="14">
    <source>
        <dbReference type="Pfam" id="PF02882"/>
    </source>
</evidence>
<dbReference type="InterPro" id="IPR000672">
    <property type="entry name" value="THF_DH/CycHdrlase"/>
</dbReference>
<dbReference type="Gene3D" id="3.40.50.720">
    <property type="entry name" value="NAD(P)-binding Rossmann-like Domain"/>
    <property type="match status" value="1"/>
</dbReference>
<dbReference type="PANTHER" id="PTHR48099:SF5">
    <property type="entry name" value="C-1-TETRAHYDROFOLATE SYNTHASE, CYTOPLASMIC"/>
    <property type="match status" value="1"/>
</dbReference>
<feature type="binding site" evidence="12">
    <location>
        <position position="232"/>
    </location>
    <ligand>
        <name>NADP(+)</name>
        <dbReference type="ChEBI" id="CHEBI:58349"/>
    </ligand>
</feature>
<dbReference type="GO" id="GO:0005829">
    <property type="term" value="C:cytosol"/>
    <property type="evidence" value="ECO:0007669"/>
    <property type="project" value="TreeGrafter"/>
</dbReference>
<feature type="domain" description="Tetrahydrofolate dehydrogenase/cyclohydrolase NAD(P)-binding" evidence="14">
    <location>
        <begin position="138"/>
        <end position="286"/>
    </location>
</feature>
<keyword evidence="4 12" id="KW-0028">Amino-acid biosynthesis</keyword>
<comment type="function">
    <text evidence="12">Catalyzes the oxidation of 5,10-methylenetetrahydrofolate to 5,10-methenyltetrahydrofolate and then the hydrolysis of 5,10-methenyltetrahydrofolate to 10-formyltetrahydrofolate.</text>
</comment>
<keyword evidence="9 12" id="KW-0368">Histidine biosynthesis</keyword>
<evidence type="ECO:0000256" key="6">
    <source>
        <dbReference type="ARBA" id="ARBA00022801"/>
    </source>
</evidence>
<comment type="similarity">
    <text evidence="12">Belongs to the tetrahydrofolate dehydrogenase/cyclohydrolase family.</text>
</comment>
<dbReference type="Gene3D" id="3.40.50.10860">
    <property type="entry name" value="Leucine Dehydrogenase, chain A, domain 1"/>
    <property type="match status" value="1"/>
</dbReference>
<dbReference type="FunFam" id="3.40.50.720:FF:000189">
    <property type="entry name" value="Bifunctional protein FolD"/>
    <property type="match status" value="1"/>
</dbReference>
<dbReference type="EC" id="3.5.4.9" evidence="12"/>
<keyword evidence="6 12" id="KW-0378">Hydrolase</keyword>
<evidence type="ECO:0000256" key="10">
    <source>
        <dbReference type="ARBA" id="ARBA00023167"/>
    </source>
</evidence>
<keyword evidence="11 12" id="KW-0511">Multifunctional enzyme</keyword>
<keyword evidence="10 12" id="KW-0486">Methionine biosynthesis</keyword>
<dbReference type="UniPathway" id="UPA00193"/>
<dbReference type="EC" id="1.5.1.5" evidence="12"/>
<dbReference type="Pfam" id="PF02882">
    <property type="entry name" value="THF_DHG_CYH_C"/>
    <property type="match status" value="1"/>
</dbReference>
<dbReference type="InterPro" id="IPR046346">
    <property type="entry name" value="Aminoacid_DH-like_N_sf"/>
</dbReference>
<dbReference type="eggNOG" id="COG0190">
    <property type="taxonomic scope" value="Bacteria"/>
</dbReference>
<dbReference type="AlphaFoldDB" id="F0RZ36"/>
<keyword evidence="5 12" id="KW-0658">Purine biosynthesis</keyword>
<evidence type="ECO:0000256" key="3">
    <source>
        <dbReference type="ARBA" id="ARBA00022563"/>
    </source>
</evidence>
<evidence type="ECO:0000256" key="2">
    <source>
        <dbReference type="ARBA" id="ARBA00011738"/>
    </source>
</evidence>
<evidence type="ECO:0000259" key="13">
    <source>
        <dbReference type="Pfam" id="PF00763"/>
    </source>
</evidence>
<dbReference type="OrthoDB" id="9803580at2"/>
<keyword evidence="8 12" id="KW-0560">Oxidoreductase</keyword>
<evidence type="ECO:0000256" key="7">
    <source>
        <dbReference type="ARBA" id="ARBA00022857"/>
    </source>
</evidence>
<dbReference type="InterPro" id="IPR020631">
    <property type="entry name" value="THF_DH/CycHdrlase_NAD-bd_dom"/>
</dbReference>
<evidence type="ECO:0000256" key="1">
    <source>
        <dbReference type="ARBA" id="ARBA00004777"/>
    </source>
</evidence>
<evidence type="ECO:0000256" key="5">
    <source>
        <dbReference type="ARBA" id="ARBA00022755"/>
    </source>
</evidence>
<dbReference type="KEGG" id="sbu:SpiBuddy_1418"/>
<evidence type="ECO:0000256" key="8">
    <source>
        <dbReference type="ARBA" id="ARBA00023002"/>
    </source>
</evidence>
<comment type="pathway">
    <text evidence="1 12">One-carbon metabolism; tetrahydrofolate interconversion.</text>
</comment>
<dbReference type="GO" id="GO:0009086">
    <property type="term" value="P:methionine biosynthetic process"/>
    <property type="evidence" value="ECO:0007669"/>
    <property type="project" value="UniProtKB-KW"/>
</dbReference>
<reference evidence="16" key="1">
    <citation type="submission" date="2011-02" db="EMBL/GenBank/DDBJ databases">
        <title>Complete sequence of Spirochaeta sp. Buddy.</title>
        <authorList>
            <person name="Lucas S."/>
            <person name="Copeland A."/>
            <person name="Lapidus A."/>
            <person name="Cheng J.-F."/>
            <person name="Goodwin L."/>
            <person name="Pitluck S."/>
            <person name="Zeytun A."/>
            <person name="Detter J.C."/>
            <person name="Han C."/>
            <person name="Tapia R."/>
            <person name="Land M."/>
            <person name="Hauser L."/>
            <person name="Kyrpides N."/>
            <person name="Ivanova N."/>
            <person name="Mikhailova N."/>
            <person name="Pagani I."/>
            <person name="Ritalahti K.M."/>
            <person name="Loeffler F.E."/>
            <person name="Woyke T."/>
        </authorList>
    </citation>
    <scope>NUCLEOTIDE SEQUENCE [LARGE SCALE GENOMIC DNA]</scope>
    <source>
        <strain evidence="16">ATCC BAA-1886 / DSM 22777 / Buddy</strain>
    </source>
</reference>
<evidence type="ECO:0000313" key="15">
    <source>
        <dbReference type="EMBL" id="ADY13243.1"/>
    </source>
</evidence>
<dbReference type="NCBIfam" id="NF010783">
    <property type="entry name" value="PRK14186.1"/>
    <property type="match status" value="1"/>
</dbReference>
<dbReference type="GO" id="GO:0004477">
    <property type="term" value="F:methenyltetrahydrofolate cyclohydrolase activity"/>
    <property type="evidence" value="ECO:0007669"/>
    <property type="project" value="UniProtKB-UniRule"/>
</dbReference>
<keyword evidence="16" id="KW-1185">Reference proteome</keyword>
<organism evidence="15 16">
    <name type="scientific">Sphaerochaeta globosa (strain ATCC BAA-1886 / DSM 22777 / Buddy)</name>
    <name type="common">Spirochaeta sp. (strain Buddy)</name>
    <dbReference type="NCBI Taxonomy" id="158189"/>
    <lineage>
        <taxon>Bacteria</taxon>
        <taxon>Pseudomonadati</taxon>
        <taxon>Spirochaetota</taxon>
        <taxon>Spirochaetia</taxon>
        <taxon>Spirochaetales</taxon>
        <taxon>Sphaerochaetaceae</taxon>
        <taxon>Sphaerochaeta</taxon>
    </lineage>
</organism>
<feature type="binding site" evidence="12">
    <location>
        <begin position="164"/>
        <end position="166"/>
    </location>
    <ligand>
        <name>NADP(+)</name>
        <dbReference type="ChEBI" id="CHEBI:58349"/>
    </ligand>
</feature>
<dbReference type="RefSeq" id="WP_013607093.1">
    <property type="nucleotide sequence ID" value="NC_015152.1"/>
</dbReference>
<dbReference type="GO" id="GO:0000105">
    <property type="term" value="P:L-histidine biosynthetic process"/>
    <property type="evidence" value="ECO:0007669"/>
    <property type="project" value="UniProtKB-KW"/>
</dbReference>
<protein>
    <recommendedName>
        <fullName evidence="12">Bifunctional protein FolD</fullName>
    </recommendedName>
    <domain>
        <recommendedName>
            <fullName evidence="12">Methylenetetrahydrofolate dehydrogenase</fullName>
            <ecNumber evidence="12">1.5.1.5</ecNumber>
        </recommendedName>
    </domain>
    <domain>
        <recommendedName>
            <fullName evidence="12">Methenyltetrahydrofolate cyclohydrolase</fullName>
            <ecNumber evidence="12">3.5.4.9</ecNumber>
        </recommendedName>
    </domain>
</protein>
<evidence type="ECO:0000313" key="16">
    <source>
        <dbReference type="Proteomes" id="UP000008466"/>
    </source>
</evidence>
<dbReference type="PANTHER" id="PTHR48099">
    <property type="entry name" value="C-1-TETRAHYDROFOLATE SYNTHASE, CYTOPLASMIC-RELATED"/>
    <property type="match status" value="1"/>
</dbReference>
<comment type="subunit">
    <text evidence="2 12">Homodimer.</text>
</comment>
<evidence type="ECO:0000256" key="4">
    <source>
        <dbReference type="ARBA" id="ARBA00022605"/>
    </source>
</evidence>